<dbReference type="RefSeq" id="WP_127452819.1">
    <property type="nucleotide sequence ID" value="NZ_JAROBY010000002.1"/>
</dbReference>
<dbReference type="Pfam" id="PF07940">
    <property type="entry name" value="Hepar_II_III_C"/>
    <property type="match status" value="1"/>
</dbReference>
<evidence type="ECO:0000256" key="2">
    <source>
        <dbReference type="ARBA" id="ARBA00022729"/>
    </source>
</evidence>
<dbReference type="InterPro" id="IPR012480">
    <property type="entry name" value="Hepar_II_III_C"/>
</dbReference>
<evidence type="ECO:0000256" key="3">
    <source>
        <dbReference type="ARBA" id="ARBA00022764"/>
    </source>
</evidence>
<dbReference type="Proteomes" id="UP001355653">
    <property type="component" value="Unassembled WGS sequence"/>
</dbReference>
<reference evidence="7 8" key="1">
    <citation type="submission" date="2023-03" db="EMBL/GenBank/DDBJ databases">
        <title>Bacillus Genome Sequencing.</title>
        <authorList>
            <person name="Dunlap C."/>
        </authorList>
    </citation>
    <scope>NUCLEOTIDE SEQUENCE [LARGE SCALE GENOMIC DNA]</scope>
    <source>
        <strain evidence="7 8">NRS-1351</strain>
    </source>
</reference>
<dbReference type="Gene3D" id="1.50.10.100">
    <property type="entry name" value="Chondroitin AC/alginate lyase"/>
    <property type="match status" value="1"/>
</dbReference>
<keyword evidence="2" id="KW-0732">Signal</keyword>
<accession>A0ABU6D5Q9</accession>
<evidence type="ECO:0000313" key="7">
    <source>
        <dbReference type="EMBL" id="MEB4792272.1"/>
    </source>
</evidence>
<dbReference type="Pfam" id="PF05426">
    <property type="entry name" value="Alginate_lyase"/>
    <property type="match status" value="1"/>
</dbReference>
<dbReference type="InterPro" id="IPR008397">
    <property type="entry name" value="Alginate_lyase_dom"/>
</dbReference>
<dbReference type="InterPro" id="IPR008929">
    <property type="entry name" value="Chondroitin_lyas"/>
</dbReference>
<organism evidence="7 8">
    <name type="scientific">Paenibacillus chondroitinus</name>
    <dbReference type="NCBI Taxonomy" id="59842"/>
    <lineage>
        <taxon>Bacteria</taxon>
        <taxon>Bacillati</taxon>
        <taxon>Bacillota</taxon>
        <taxon>Bacilli</taxon>
        <taxon>Bacillales</taxon>
        <taxon>Paenibacillaceae</taxon>
        <taxon>Paenibacillus</taxon>
    </lineage>
</organism>
<protein>
    <submittedName>
        <fullName evidence="7">Heparinase II/III family protein</fullName>
    </submittedName>
</protein>
<sequence>MDMKRLERLRRNAEQPEFREALALLRKEAEEASRITYTIRANEHGQWTHYYYCHEDGTELSFQWDLPFSHRCPTCGKERTGEPFDSAWTSIAHTQIGHAVYHIALLTLIEPDAKRIDRVKSYLMAYANYYDTYRTHGDIPYNGPGKLFAQTLDEAHWIIDLAMGFDAIKEHLAPEEEAHIRSGLLDPCARFLIQHKEKQIHNHSVLITSAIASIGLLLGDDEIIREGLEGEFGLLDQIARGIFEDGLWYEGNVHYHFYAFQSLLHYALMAEGTKWDMWANKALKAMFDFPLHAALPSGDMPTLNDARLGHNIGTYTRYYEIALDIYGDEIYRSLLNTAYGTAWADKQFIEVKTVSRDSVYALMFGRNLEPSEGKHLSLSLWDTAHRTRSLPASGLTKLANCAGWQAIIKHSRFGGEHDHMDRLGLSAVCGGVPLFIDPGTTAYGIPAHYGWFKHTYSHNTVSIEGADQPPRDGKFIQLSEQPWGAWVETAVDWLADDFYMKDRIILPPELSPWDTEAYKGVQIRRINVLAEDHLLDIVSVTVQERRELHLNTHFSGKLVKDAAASWAPTDERLGMLDQKWLKDKQRLLAGERSFTYQMRTGSLKQLTWCSKSADIFSALTPDNPPNGNRTTLIQKVDVENNVLFIQALIYDPDKDCATRSIAPAKLVVNELGADRYLIEMLKPEGSLSYAVDLSRAAAELRR</sequence>
<evidence type="ECO:0000256" key="4">
    <source>
        <dbReference type="ARBA" id="ARBA00023239"/>
    </source>
</evidence>
<keyword evidence="8" id="KW-1185">Reference proteome</keyword>
<dbReference type="SUPFAM" id="SSF48230">
    <property type="entry name" value="Chondroitin AC/alginate lyase"/>
    <property type="match status" value="1"/>
</dbReference>
<evidence type="ECO:0000256" key="1">
    <source>
        <dbReference type="ARBA" id="ARBA00004418"/>
    </source>
</evidence>
<dbReference type="Gene3D" id="2.70.98.70">
    <property type="match status" value="1"/>
</dbReference>
<gene>
    <name evidence="7" type="ORF">P5G65_00055</name>
</gene>
<dbReference type="EMBL" id="JAROBY010000002">
    <property type="protein sequence ID" value="MEB4792272.1"/>
    <property type="molecule type" value="Genomic_DNA"/>
</dbReference>
<evidence type="ECO:0000259" key="5">
    <source>
        <dbReference type="Pfam" id="PF05426"/>
    </source>
</evidence>
<feature type="domain" description="Heparinase II/III-like C-terminal" evidence="6">
    <location>
        <begin position="385"/>
        <end position="475"/>
    </location>
</feature>
<comment type="subcellular location">
    <subcellularLocation>
        <location evidence="1">Periplasm</location>
    </subcellularLocation>
</comment>
<dbReference type="PANTHER" id="PTHR39210:SF1">
    <property type="entry name" value="HEPARIN-SULFATE LYASE"/>
    <property type="match status" value="1"/>
</dbReference>
<evidence type="ECO:0000313" key="8">
    <source>
        <dbReference type="Proteomes" id="UP001355653"/>
    </source>
</evidence>
<name>A0ABU6D5Q9_9BACL</name>
<keyword evidence="4" id="KW-0456">Lyase</keyword>
<comment type="caution">
    <text evidence="7">The sequence shown here is derived from an EMBL/GenBank/DDBJ whole genome shotgun (WGS) entry which is preliminary data.</text>
</comment>
<feature type="domain" description="Alginate lyase" evidence="5">
    <location>
        <begin position="196"/>
        <end position="293"/>
    </location>
</feature>
<keyword evidence="3" id="KW-0574">Periplasm</keyword>
<proteinExistence type="predicted"/>
<dbReference type="PANTHER" id="PTHR39210">
    <property type="entry name" value="HEPARIN-SULFATE LYASE"/>
    <property type="match status" value="1"/>
</dbReference>
<evidence type="ECO:0000259" key="6">
    <source>
        <dbReference type="Pfam" id="PF07940"/>
    </source>
</evidence>